<protein>
    <submittedName>
        <fullName evidence="1">Uncharacterized protein</fullName>
    </submittedName>
</protein>
<evidence type="ECO:0000313" key="1">
    <source>
        <dbReference type="EMBL" id="MPM72969.1"/>
    </source>
</evidence>
<organism evidence="1">
    <name type="scientific">bioreactor metagenome</name>
    <dbReference type="NCBI Taxonomy" id="1076179"/>
    <lineage>
        <taxon>unclassified sequences</taxon>
        <taxon>metagenomes</taxon>
        <taxon>ecological metagenomes</taxon>
    </lineage>
</organism>
<accession>A0A645C5Q6</accession>
<name>A0A645C5Q6_9ZZZZ</name>
<sequence>MIELPPLGAVVAVLISREGGIAYIPALAAPRRYMLGQCSDDLRHLIVDAVRKAAEQVPPVDNAQHGDCRFFRVELVCDSQAPKDADADNNTAAPATRSAYSFEVPEAQAPQELVQLWSGEV</sequence>
<dbReference type="Pfam" id="PF20242">
    <property type="entry name" value="Emfourin"/>
    <property type="match status" value="1"/>
</dbReference>
<proteinExistence type="predicted"/>
<dbReference type="EMBL" id="VSSQ01025070">
    <property type="protein sequence ID" value="MPM72969.1"/>
    <property type="molecule type" value="Genomic_DNA"/>
</dbReference>
<dbReference type="AlphaFoldDB" id="A0A645C5Q6"/>
<dbReference type="InterPro" id="IPR049457">
    <property type="entry name" value="Emfourin"/>
</dbReference>
<gene>
    <name evidence="1" type="ORF">SDC9_119945</name>
</gene>
<reference evidence="1" key="1">
    <citation type="submission" date="2019-08" db="EMBL/GenBank/DDBJ databases">
        <authorList>
            <person name="Kucharzyk K."/>
            <person name="Murdoch R.W."/>
            <person name="Higgins S."/>
            <person name="Loffler F."/>
        </authorList>
    </citation>
    <scope>NUCLEOTIDE SEQUENCE</scope>
</reference>
<comment type="caution">
    <text evidence="1">The sequence shown here is derived from an EMBL/GenBank/DDBJ whole genome shotgun (WGS) entry which is preliminary data.</text>
</comment>